<comment type="caution">
    <text evidence="1">The sequence shown here is derived from an EMBL/GenBank/DDBJ whole genome shotgun (WGS) entry which is preliminary data.</text>
</comment>
<accession>A0A3M0L7K4</accession>
<dbReference type="AlphaFoldDB" id="A0A3M0L7K4"/>
<evidence type="ECO:0000313" key="2">
    <source>
        <dbReference type="Proteomes" id="UP000269221"/>
    </source>
</evidence>
<protein>
    <submittedName>
        <fullName evidence="1">Uncharacterized protein</fullName>
    </submittedName>
</protein>
<proteinExistence type="predicted"/>
<keyword evidence="2" id="KW-1185">Reference proteome</keyword>
<evidence type="ECO:0000313" key="1">
    <source>
        <dbReference type="EMBL" id="RMC21489.1"/>
    </source>
</evidence>
<reference evidence="1 2" key="1">
    <citation type="submission" date="2018-07" db="EMBL/GenBank/DDBJ databases">
        <title>A high quality draft genome assembly of the barn swallow (H. rustica rustica).</title>
        <authorList>
            <person name="Formenti G."/>
            <person name="Chiara M."/>
            <person name="Poveda L."/>
            <person name="Francoijs K.-J."/>
            <person name="Bonisoli-Alquati A."/>
            <person name="Canova L."/>
            <person name="Gianfranceschi L."/>
            <person name="Horner D.S."/>
            <person name="Saino N."/>
        </authorList>
    </citation>
    <scope>NUCLEOTIDE SEQUENCE [LARGE SCALE GENOMIC DNA]</scope>
    <source>
        <strain evidence="1">Chelidonia</strain>
        <tissue evidence="1">Blood</tissue>
    </source>
</reference>
<name>A0A3M0L7K4_HIRRU</name>
<sequence length="92" mass="9922">MVSRVPIGAPQVAHAKTQVVLLEEVATQKQLEVQKPELAEDASRGETEAFAPHWLPLVAVWSSGEGAIAFLTRSVFKKTPRLMEAQALSGGE</sequence>
<dbReference type="Proteomes" id="UP000269221">
    <property type="component" value="Unassembled WGS sequence"/>
</dbReference>
<dbReference type="EMBL" id="QRBI01000093">
    <property type="protein sequence ID" value="RMC21489.1"/>
    <property type="molecule type" value="Genomic_DNA"/>
</dbReference>
<organism evidence="1 2">
    <name type="scientific">Hirundo rustica rustica</name>
    <dbReference type="NCBI Taxonomy" id="333673"/>
    <lineage>
        <taxon>Eukaryota</taxon>
        <taxon>Metazoa</taxon>
        <taxon>Chordata</taxon>
        <taxon>Craniata</taxon>
        <taxon>Vertebrata</taxon>
        <taxon>Euteleostomi</taxon>
        <taxon>Archelosauria</taxon>
        <taxon>Archosauria</taxon>
        <taxon>Dinosauria</taxon>
        <taxon>Saurischia</taxon>
        <taxon>Theropoda</taxon>
        <taxon>Coelurosauria</taxon>
        <taxon>Aves</taxon>
        <taxon>Neognathae</taxon>
        <taxon>Neoaves</taxon>
        <taxon>Telluraves</taxon>
        <taxon>Australaves</taxon>
        <taxon>Passeriformes</taxon>
        <taxon>Sylvioidea</taxon>
        <taxon>Hirundinidae</taxon>
        <taxon>Hirundo</taxon>
    </lineage>
</organism>
<gene>
    <name evidence="1" type="ORF">DUI87_02355</name>
</gene>